<dbReference type="GO" id="GO:0043531">
    <property type="term" value="F:ADP binding"/>
    <property type="evidence" value="ECO:0007669"/>
    <property type="project" value="InterPro"/>
</dbReference>
<keyword evidence="3" id="KW-0677">Repeat</keyword>
<reference evidence="6" key="1">
    <citation type="submission" date="2023-03" db="EMBL/GenBank/DDBJ databases">
        <title>Chromosome-scale reference genome and RAD-based genetic map of yellow starthistle (Centaurea solstitialis) reveal putative structural variation and QTLs associated with invader traits.</title>
        <authorList>
            <person name="Reatini B."/>
            <person name="Cang F.A."/>
            <person name="Jiang Q."/>
            <person name="Mckibben M.T.W."/>
            <person name="Barker M.S."/>
            <person name="Rieseberg L.H."/>
            <person name="Dlugosch K.M."/>
        </authorList>
    </citation>
    <scope>NUCLEOTIDE SEQUENCE</scope>
    <source>
        <strain evidence="6">CAN-66</strain>
        <tissue evidence="6">Leaf</tissue>
    </source>
</reference>
<dbReference type="InterPro" id="IPR036388">
    <property type="entry name" value="WH-like_DNA-bd_sf"/>
</dbReference>
<organism evidence="6 7">
    <name type="scientific">Centaurea solstitialis</name>
    <name type="common">yellow star-thistle</name>
    <dbReference type="NCBI Taxonomy" id="347529"/>
    <lineage>
        <taxon>Eukaryota</taxon>
        <taxon>Viridiplantae</taxon>
        <taxon>Streptophyta</taxon>
        <taxon>Embryophyta</taxon>
        <taxon>Tracheophyta</taxon>
        <taxon>Spermatophyta</taxon>
        <taxon>Magnoliopsida</taxon>
        <taxon>eudicotyledons</taxon>
        <taxon>Gunneridae</taxon>
        <taxon>Pentapetalae</taxon>
        <taxon>asterids</taxon>
        <taxon>campanulids</taxon>
        <taxon>Asterales</taxon>
        <taxon>Asteraceae</taxon>
        <taxon>Carduoideae</taxon>
        <taxon>Cardueae</taxon>
        <taxon>Centaureinae</taxon>
        <taxon>Centaurea</taxon>
    </lineage>
</organism>
<gene>
    <name evidence="6" type="ORF">OSB04_016636</name>
</gene>
<dbReference type="Gene3D" id="3.80.10.10">
    <property type="entry name" value="Ribonuclease Inhibitor"/>
    <property type="match status" value="1"/>
</dbReference>
<accession>A0AA38WL96</accession>
<dbReference type="InterPro" id="IPR042197">
    <property type="entry name" value="Apaf_helical"/>
</dbReference>
<evidence type="ECO:0000256" key="1">
    <source>
        <dbReference type="ARBA" id="ARBA00008894"/>
    </source>
</evidence>
<comment type="similarity">
    <text evidence="1">Belongs to the disease resistance NB-LRR family.</text>
</comment>
<keyword evidence="7" id="KW-1185">Reference proteome</keyword>
<dbReference type="PRINTS" id="PR00364">
    <property type="entry name" value="DISEASERSIST"/>
</dbReference>
<dbReference type="EMBL" id="JARYMX010000004">
    <property type="protein sequence ID" value="KAJ9552591.1"/>
    <property type="molecule type" value="Genomic_DNA"/>
</dbReference>
<dbReference type="Gene3D" id="1.10.8.430">
    <property type="entry name" value="Helical domain of apoptotic protease-activating factors"/>
    <property type="match status" value="1"/>
</dbReference>
<evidence type="ECO:0000313" key="6">
    <source>
        <dbReference type="EMBL" id="KAJ9552591.1"/>
    </source>
</evidence>
<dbReference type="Pfam" id="PF00931">
    <property type="entry name" value="NB-ARC"/>
    <property type="match status" value="1"/>
</dbReference>
<keyword evidence="2" id="KW-0433">Leucine-rich repeat</keyword>
<sequence>MAGLAEGALAGAAVSKSSDGIIHVIKKLWQFRTKLNQTEETTKKIKPFFTEIEQQNEALNLRTEEREMYANQLKEAEDLVEKCKKIKWYSYKRYPYSLKLDDLDEKLTRFLRTYVPLQAVRNGNETLMIVRDLKKEKEIWRRSCSAGVPLLDGDVIGFDDRVRALKAMVLKDSKVDDCSVVVVSAAGGYGKTTLVTKLCHDPDIEGTNKVTTTHNDFVDDLEIHMDEEKFGRNIYFVTISETPKIKVVVQNLLQKNQGGQQPDFVSDEDATRQWGSFLRGNTSPLLLVLDDVWDANIVTKFKFKSKTYKILVTSRSTLKQFNTYKLKLLKDQNAMKLFRHSAFPGDGSIEGIDISDALVDEMVKHCKNHPLVLSVVGGLLKGKGVSSWDHMLKRLSEGTQSVLDLDKSIPLCLERSLDALENEPAIKQCYMDLGLFPEDQKIAATTLMDMWVHLYKHDDKGLETINQLTELSSKNLATQLQISEDESQPQIFGYGGRDHGGLMLFMGGWRLLKEGTWKPLPVIANYCEEEFVVQHDMMRRLAIKLSSKEPVERLIIEAAEQMPPQMPHTVNSRILSISTGMFASFPFSKDANSSERLKILIITNYGYYFSQLQNFPAPQYLSGLTRIRLEHVSISSISTSLLELANLQKLSLIMCKIGNSFNECSMANKFPSLLEIEMESCEDLVTFPAMFCNLPCLKSLVITNCLELSSLPNELGNLTNLEVLRLASCSKLTTLPESVIELQNLRIIDLNHCLQLAVLPAQIGELGRLQTILMIGCTGLNELPSSIKDPCSWKVVCDEEIFQKLWSHLQNVEVTLVEEDRFDTFMKIVAPRT</sequence>
<dbReference type="PANTHER" id="PTHR36766:SF15">
    <property type="entry name" value="POWDERY MILDEW RESISTANCE PROTEIN, RPW8"/>
    <property type="match status" value="1"/>
</dbReference>
<comment type="caution">
    <text evidence="6">The sequence shown here is derived from an EMBL/GenBank/DDBJ whole genome shotgun (WGS) entry which is preliminary data.</text>
</comment>
<dbReference type="Gene3D" id="3.40.50.300">
    <property type="entry name" value="P-loop containing nucleotide triphosphate hydrolases"/>
    <property type="match status" value="1"/>
</dbReference>
<evidence type="ECO:0000256" key="2">
    <source>
        <dbReference type="ARBA" id="ARBA00022614"/>
    </source>
</evidence>
<evidence type="ECO:0000256" key="4">
    <source>
        <dbReference type="ARBA" id="ARBA00022821"/>
    </source>
</evidence>
<dbReference type="PROSITE" id="PS51153">
    <property type="entry name" value="RPW8"/>
    <property type="match status" value="1"/>
</dbReference>
<dbReference type="SUPFAM" id="SSF52058">
    <property type="entry name" value="L domain-like"/>
    <property type="match status" value="1"/>
</dbReference>
<dbReference type="AlphaFoldDB" id="A0AA38WL96"/>
<evidence type="ECO:0000256" key="3">
    <source>
        <dbReference type="ARBA" id="ARBA00022737"/>
    </source>
</evidence>
<name>A0AA38WL96_9ASTR</name>
<dbReference type="PANTHER" id="PTHR36766">
    <property type="entry name" value="PLANT BROAD-SPECTRUM MILDEW RESISTANCE PROTEIN RPW8"/>
    <property type="match status" value="1"/>
</dbReference>
<protein>
    <recommendedName>
        <fullName evidence="5">RPW8 domain-containing protein</fullName>
    </recommendedName>
</protein>
<dbReference type="Pfam" id="PF05659">
    <property type="entry name" value="RPW8"/>
    <property type="match status" value="1"/>
</dbReference>
<proteinExistence type="inferred from homology"/>
<evidence type="ECO:0000259" key="5">
    <source>
        <dbReference type="PROSITE" id="PS51153"/>
    </source>
</evidence>
<dbReference type="InterPro" id="IPR032675">
    <property type="entry name" value="LRR_dom_sf"/>
</dbReference>
<feature type="domain" description="RPW8" evidence="5">
    <location>
        <begin position="1"/>
        <end position="149"/>
    </location>
</feature>
<dbReference type="InterPro" id="IPR027417">
    <property type="entry name" value="P-loop_NTPase"/>
</dbReference>
<dbReference type="InterPro" id="IPR008808">
    <property type="entry name" value="Powdery_mildew-R_dom"/>
</dbReference>
<evidence type="ECO:0000313" key="7">
    <source>
        <dbReference type="Proteomes" id="UP001172457"/>
    </source>
</evidence>
<dbReference type="SUPFAM" id="SSF52540">
    <property type="entry name" value="P-loop containing nucleoside triphosphate hydrolases"/>
    <property type="match status" value="1"/>
</dbReference>
<dbReference type="InterPro" id="IPR002182">
    <property type="entry name" value="NB-ARC"/>
</dbReference>
<dbReference type="GO" id="GO:0006952">
    <property type="term" value="P:defense response"/>
    <property type="evidence" value="ECO:0007669"/>
    <property type="project" value="UniProtKB-KW"/>
</dbReference>
<dbReference type="Proteomes" id="UP001172457">
    <property type="component" value="Chromosome 4"/>
</dbReference>
<dbReference type="Gene3D" id="1.10.10.10">
    <property type="entry name" value="Winged helix-like DNA-binding domain superfamily/Winged helix DNA-binding domain"/>
    <property type="match status" value="1"/>
</dbReference>
<keyword evidence="4" id="KW-0611">Plant defense</keyword>